<sequence length="190" mass="22449">MTQRFSIDIKKLNEFWHRTAIMALLKSKAKTLLSLNIPHMEKLIYNQCESDAKTPVALAKCVVTLMNARDNMLVISESLDPEPAFWDKYASFLFPKSYPEPEKSSHKLNITFSAKKKLLYPVKENYDDYQDENMAYENDFYKKSYFEKRIKKLHIQNVRDPRPAKKYFEKRIRKLHKRDTMGKLKTCAGV</sequence>
<evidence type="ECO:0000313" key="1">
    <source>
        <dbReference type="Proteomes" id="UP000887540"/>
    </source>
</evidence>
<dbReference type="WBParaSite" id="ACRNAN_scaffold12992.g28377.t1">
    <property type="protein sequence ID" value="ACRNAN_scaffold12992.g28377.t1"/>
    <property type="gene ID" value="ACRNAN_scaffold12992.g28377"/>
</dbReference>
<organism evidence="1 2">
    <name type="scientific">Acrobeloides nanus</name>
    <dbReference type="NCBI Taxonomy" id="290746"/>
    <lineage>
        <taxon>Eukaryota</taxon>
        <taxon>Metazoa</taxon>
        <taxon>Ecdysozoa</taxon>
        <taxon>Nematoda</taxon>
        <taxon>Chromadorea</taxon>
        <taxon>Rhabditida</taxon>
        <taxon>Tylenchina</taxon>
        <taxon>Cephalobomorpha</taxon>
        <taxon>Cephaloboidea</taxon>
        <taxon>Cephalobidae</taxon>
        <taxon>Acrobeloides</taxon>
    </lineage>
</organism>
<evidence type="ECO:0000313" key="2">
    <source>
        <dbReference type="WBParaSite" id="ACRNAN_scaffold12992.g28377.t1"/>
    </source>
</evidence>
<name>A0A914CPD1_9BILA</name>
<dbReference type="AlphaFoldDB" id="A0A914CPD1"/>
<proteinExistence type="predicted"/>
<protein>
    <submittedName>
        <fullName evidence="2">Uncharacterized protein</fullName>
    </submittedName>
</protein>
<keyword evidence="1" id="KW-1185">Reference proteome</keyword>
<reference evidence="2" key="1">
    <citation type="submission" date="2022-11" db="UniProtKB">
        <authorList>
            <consortium name="WormBaseParasite"/>
        </authorList>
    </citation>
    <scope>IDENTIFICATION</scope>
</reference>
<dbReference type="Proteomes" id="UP000887540">
    <property type="component" value="Unplaced"/>
</dbReference>
<accession>A0A914CPD1</accession>